<comment type="similarity">
    <text evidence="2">Belongs to the oxygen-dependent FAD-linked oxidoreductase family.</text>
</comment>
<evidence type="ECO:0000256" key="2">
    <source>
        <dbReference type="ARBA" id="ARBA00005466"/>
    </source>
</evidence>
<dbReference type="InterPro" id="IPR016167">
    <property type="entry name" value="FAD-bd_PCMH_sub1"/>
</dbReference>
<comment type="caution">
    <text evidence="7">The sequence shown here is derived from an EMBL/GenBank/DDBJ whole genome shotgun (WGS) entry which is preliminary data.</text>
</comment>
<sequence length="384" mass="39694">MQTFAPGQDGYREEIAGFQTGVQSTPQLVVAAADADDVAAGVRYAAAHDLPVSVQATGHGLRTPAEGVLISTRRMTGVSIDPERAVARAEAGATWGTVVEAAAEHGLAPLSGSAPGVGVVGYTLGGGFGLLGRHFGQASEHVRSAEVVLPDGTAAGGPLDAGVVTALEFSLFPVTTLYGGGLYFDTAKIADVLCTWRDWTADLPDTVGTSVALVPYPNLPVVPEPLRGKHIAHVRVASLGSAAQGERLVAPLRALGPLQDTLSTMPFTDSGKIAAEPPHPHAYLGDNRVLPALPDELLTTVLDHAGPGAPVPTVLIIDLLGGAYRHTTAADFTPDSRYTVRALSVVEPDPATVQAAHAKLFAPLEPSSTGRLRSFVYGRPLARA</sequence>
<evidence type="ECO:0000313" key="7">
    <source>
        <dbReference type="EMBL" id="GAA3582455.1"/>
    </source>
</evidence>
<keyword evidence="8" id="KW-1185">Reference proteome</keyword>
<dbReference type="PROSITE" id="PS51387">
    <property type="entry name" value="FAD_PCMH"/>
    <property type="match status" value="1"/>
</dbReference>
<keyword evidence="5" id="KW-0560">Oxidoreductase</keyword>
<protein>
    <submittedName>
        <fullName evidence="7">FAD-binding oxidoreductase</fullName>
    </submittedName>
</protein>
<dbReference type="Proteomes" id="UP001500689">
    <property type="component" value="Unassembled WGS sequence"/>
</dbReference>
<keyword evidence="3" id="KW-0285">Flavoprotein</keyword>
<dbReference type="InterPro" id="IPR050416">
    <property type="entry name" value="FAD-linked_Oxidoreductase"/>
</dbReference>
<dbReference type="PANTHER" id="PTHR42973:SF39">
    <property type="entry name" value="FAD-BINDING PCMH-TYPE DOMAIN-CONTAINING PROTEIN"/>
    <property type="match status" value="1"/>
</dbReference>
<reference evidence="8" key="1">
    <citation type="journal article" date="2019" name="Int. J. Syst. Evol. Microbiol.">
        <title>The Global Catalogue of Microorganisms (GCM) 10K type strain sequencing project: providing services to taxonomists for standard genome sequencing and annotation.</title>
        <authorList>
            <consortium name="The Broad Institute Genomics Platform"/>
            <consortium name="The Broad Institute Genome Sequencing Center for Infectious Disease"/>
            <person name="Wu L."/>
            <person name="Ma J."/>
        </authorList>
    </citation>
    <scope>NUCLEOTIDE SEQUENCE [LARGE SCALE GENOMIC DNA]</scope>
    <source>
        <strain evidence="8">JCM 16898</strain>
    </source>
</reference>
<dbReference type="PROSITE" id="PS00862">
    <property type="entry name" value="OX2_COVAL_FAD"/>
    <property type="match status" value="1"/>
</dbReference>
<organism evidence="7 8">
    <name type="scientific">Amycolatopsis ultiminotia</name>
    <dbReference type="NCBI Taxonomy" id="543629"/>
    <lineage>
        <taxon>Bacteria</taxon>
        <taxon>Bacillati</taxon>
        <taxon>Actinomycetota</taxon>
        <taxon>Actinomycetes</taxon>
        <taxon>Pseudonocardiales</taxon>
        <taxon>Pseudonocardiaceae</taxon>
        <taxon>Amycolatopsis</taxon>
    </lineage>
</organism>
<dbReference type="Pfam" id="PF01565">
    <property type="entry name" value="FAD_binding_4"/>
    <property type="match status" value="1"/>
</dbReference>
<dbReference type="Gene3D" id="3.30.43.10">
    <property type="entry name" value="Uridine Diphospho-n-acetylenolpyruvylglucosamine Reductase, domain 2"/>
    <property type="match status" value="1"/>
</dbReference>
<name>A0ABP6YF46_9PSEU</name>
<accession>A0ABP6YF46</accession>
<dbReference type="Gene3D" id="3.30.465.10">
    <property type="match status" value="1"/>
</dbReference>
<evidence type="ECO:0000313" key="8">
    <source>
        <dbReference type="Proteomes" id="UP001500689"/>
    </source>
</evidence>
<feature type="domain" description="FAD-binding PCMH-type" evidence="6">
    <location>
        <begin position="22"/>
        <end position="218"/>
    </location>
</feature>
<gene>
    <name evidence="7" type="ORF">GCM10022222_79030</name>
</gene>
<evidence type="ECO:0000256" key="4">
    <source>
        <dbReference type="ARBA" id="ARBA00022827"/>
    </source>
</evidence>
<dbReference type="InterPro" id="IPR006094">
    <property type="entry name" value="Oxid_FAD_bind_N"/>
</dbReference>
<dbReference type="InterPro" id="IPR006093">
    <property type="entry name" value="Oxy_OxRdtase_FAD_BS"/>
</dbReference>
<dbReference type="InterPro" id="IPR016169">
    <property type="entry name" value="FAD-bd_PCMH_sub2"/>
</dbReference>
<evidence type="ECO:0000256" key="3">
    <source>
        <dbReference type="ARBA" id="ARBA00022630"/>
    </source>
</evidence>
<dbReference type="PANTHER" id="PTHR42973">
    <property type="entry name" value="BINDING OXIDOREDUCTASE, PUTATIVE (AFU_ORTHOLOGUE AFUA_1G17690)-RELATED"/>
    <property type="match status" value="1"/>
</dbReference>
<proteinExistence type="inferred from homology"/>
<evidence type="ECO:0000259" key="6">
    <source>
        <dbReference type="PROSITE" id="PS51387"/>
    </source>
</evidence>
<dbReference type="SUPFAM" id="SSF56176">
    <property type="entry name" value="FAD-binding/transporter-associated domain-like"/>
    <property type="match status" value="1"/>
</dbReference>
<dbReference type="InterPro" id="IPR036318">
    <property type="entry name" value="FAD-bd_PCMH-like_sf"/>
</dbReference>
<dbReference type="Gene3D" id="3.40.462.20">
    <property type="match status" value="1"/>
</dbReference>
<evidence type="ECO:0000256" key="5">
    <source>
        <dbReference type="ARBA" id="ARBA00023002"/>
    </source>
</evidence>
<dbReference type="RefSeq" id="WP_344868564.1">
    <property type="nucleotide sequence ID" value="NZ_BAAAZN010000027.1"/>
</dbReference>
<dbReference type="EMBL" id="BAAAZN010000027">
    <property type="protein sequence ID" value="GAA3582455.1"/>
    <property type="molecule type" value="Genomic_DNA"/>
</dbReference>
<dbReference type="InterPro" id="IPR016166">
    <property type="entry name" value="FAD-bd_PCMH"/>
</dbReference>
<comment type="cofactor">
    <cofactor evidence="1">
        <name>FAD</name>
        <dbReference type="ChEBI" id="CHEBI:57692"/>
    </cofactor>
</comment>
<keyword evidence="4" id="KW-0274">FAD</keyword>
<evidence type="ECO:0000256" key="1">
    <source>
        <dbReference type="ARBA" id="ARBA00001974"/>
    </source>
</evidence>